<sequence length="280" mass="33372">MKKLIEKIIHFQRFLRNVGYVPNFRNPKTFNEKIEYRKRNESHNLFSRCSDKIEVKKWVEEQGFSNILIENFGCYEHIEIETIKALLKEKGDLVVKANHNSGPVYVITRDFNDEKLLSICKCINNQLDIDFGKKQNEPWYSHITPRVLIEKKIETDSIEELRDYKFHVFNYRNGACKIIVQVDFDRNKNHNRSLFDENLNWLPFSIEYAMIRTEIEEPENYPYMLKVARELSKEFSYARVDLYNVSGQVYFGEMTFAHGSGLERFTTKAHDKWMGALWEV</sequence>
<dbReference type="RefSeq" id="WP_193242178.1">
    <property type="nucleotide sequence ID" value="NZ_CANUIP010000004.1"/>
</dbReference>
<dbReference type="Pfam" id="PF14305">
    <property type="entry name" value="ATPgrasp_TupA"/>
    <property type="match status" value="1"/>
</dbReference>
<dbReference type="InterPro" id="IPR029465">
    <property type="entry name" value="ATPgrasp_TupA"/>
</dbReference>
<organism evidence="1">
    <name type="scientific">Vibrio parahaemolyticus</name>
    <dbReference type="NCBI Taxonomy" id="670"/>
    <lineage>
        <taxon>Bacteria</taxon>
        <taxon>Pseudomonadati</taxon>
        <taxon>Pseudomonadota</taxon>
        <taxon>Gammaproteobacteria</taxon>
        <taxon>Vibrionales</taxon>
        <taxon>Vibrionaceae</taxon>
        <taxon>Vibrio</taxon>
    </lineage>
</organism>
<gene>
    <name evidence="1" type="primary">wcqO</name>
</gene>
<keyword evidence="1" id="KW-0808">Transferase</keyword>
<proteinExistence type="predicted"/>
<dbReference type="EMBL" id="MK473645">
    <property type="protein sequence ID" value="QFF90396.1"/>
    <property type="molecule type" value="Genomic_DNA"/>
</dbReference>
<protein>
    <submittedName>
        <fullName evidence="1">Glycosyltransferase</fullName>
    </submittedName>
</protein>
<evidence type="ECO:0000313" key="1">
    <source>
        <dbReference type="EMBL" id="QFF90396.1"/>
    </source>
</evidence>
<dbReference type="AlphaFoldDB" id="A0A5P5X5E5"/>
<name>A0A5P5X5E5_VIBPH</name>
<accession>A0A5P5X5E5</accession>
<dbReference type="GO" id="GO:0016740">
    <property type="term" value="F:transferase activity"/>
    <property type="evidence" value="ECO:0007669"/>
    <property type="project" value="UniProtKB-KW"/>
</dbReference>
<reference evidence="1" key="1">
    <citation type="journal article" date="2019" name="Int. J. Food Microbiol.">
        <title>Developing a novel molecular serotyping system based on capsular polysaccharide synthesis gene clusters of Vibrio parahaemolyticus.</title>
        <authorList>
            <person name="Pang Y."/>
            <person name="Guo X."/>
            <person name="Tian X."/>
            <person name="Liu F."/>
            <person name="Wang L."/>
            <person name="Wu J."/>
            <person name="Zhang S."/>
            <person name="Li S."/>
            <person name="Liu B."/>
        </authorList>
    </citation>
    <scope>NUCLEOTIDE SEQUENCE</scope>
    <source>
        <strain evidence="1">G3582</strain>
    </source>
</reference>